<dbReference type="Pfam" id="PF08398">
    <property type="entry name" value="Phospholip_A2_4"/>
    <property type="match status" value="1"/>
</dbReference>
<evidence type="ECO:0000259" key="2">
    <source>
        <dbReference type="Pfam" id="PF08398"/>
    </source>
</evidence>
<accession>A0A6A4JHJ9</accession>
<gene>
    <name evidence="3" type="ORF">GE061_016219</name>
</gene>
<keyword evidence="4" id="KW-1185">Reference proteome</keyword>
<evidence type="ECO:0000313" key="3">
    <source>
        <dbReference type="EMBL" id="KAF6207771.1"/>
    </source>
</evidence>
<dbReference type="GO" id="GO:0005198">
    <property type="term" value="F:structural molecule activity"/>
    <property type="evidence" value="ECO:0007669"/>
    <property type="project" value="InterPro"/>
</dbReference>
<reference evidence="3" key="1">
    <citation type="journal article" date="2021" name="Mol. Ecol. Resour.">
        <title>Apolygus lucorum genome provides insights into omnivorousness and mesophyll feeding.</title>
        <authorList>
            <person name="Liu Y."/>
            <person name="Liu H."/>
            <person name="Wang H."/>
            <person name="Huang T."/>
            <person name="Liu B."/>
            <person name="Yang B."/>
            <person name="Yin L."/>
            <person name="Li B."/>
            <person name="Zhang Y."/>
            <person name="Zhang S."/>
            <person name="Jiang F."/>
            <person name="Zhang X."/>
            <person name="Ren Y."/>
            <person name="Wang B."/>
            <person name="Wang S."/>
            <person name="Lu Y."/>
            <person name="Wu K."/>
            <person name="Fan W."/>
            <person name="Wang G."/>
        </authorList>
    </citation>
    <scope>NUCLEOTIDE SEQUENCE</scope>
    <source>
        <strain evidence="3">12Hb</strain>
    </source>
</reference>
<feature type="compositionally biased region" description="Low complexity" evidence="1">
    <location>
        <begin position="364"/>
        <end position="379"/>
    </location>
</feature>
<feature type="region of interest" description="Disordered" evidence="1">
    <location>
        <begin position="355"/>
        <end position="385"/>
    </location>
</feature>
<feature type="region of interest" description="Disordered" evidence="1">
    <location>
        <begin position="235"/>
        <end position="269"/>
    </location>
</feature>
<comment type="caution">
    <text evidence="3">The sequence shown here is derived from an EMBL/GenBank/DDBJ whole genome shotgun (WGS) entry which is preliminary data.</text>
</comment>
<dbReference type="InterPro" id="IPR013607">
    <property type="entry name" value="Phospholipase_A2-like"/>
</dbReference>
<proteinExistence type="predicted"/>
<organism evidence="3 4">
    <name type="scientific">Apolygus lucorum</name>
    <name type="common">Small green plant bug</name>
    <name type="synonym">Lygocoris lucorum</name>
    <dbReference type="NCBI Taxonomy" id="248454"/>
    <lineage>
        <taxon>Eukaryota</taxon>
        <taxon>Metazoa</taxon>
        <taxon>Ecdysozoa</taxon>
        <taxon>Arthropoda</taxon>
        <taxon>Hexapoda</taxon>
        <taxon>Insecta</taxon>
        <taxon>Pterygota</taxon>
        <taxon>Neoptera</taxon>
        <taxon>Paraneoptera</taxon>
        <taxon>Hemiptera</taxon>
        <taxon>Heteroptera</taxon>
        <taxon>Panheteroptera</taxon>
        <taxon>Cimicomorpha</taxon>
        <taxon>Miridae</taxon>
        <taxon>Mirini</taxon>
        <taxon>Apolygus</taxon>
    </lineage>
</organism>
<dbReference type="EMBL" id="WIXP02000007">
    <property type="protein sequence ID" value="KAF6207771.1"/>
    <property type="molecule type" value="Genomic_DNA"/>
</dbReference>
<evidence type="ECO:0000256" key="1">
    <source>
        <dbReference type="SAM" id="MobiDB-lite"/>
    </source>
</evidence>
<dbReference type="OrthoDB" id="6629780at2759"/>
<dbReference type="Proteomes" id="UP000466442">
    <property type="component" value="Unassembled WGS sequence"/>
</dbReference>
<protein>
    <recommendedName>
        <fullName evidence="2">Phospholipase A2-like domain-containing protein</fullName>
    </recommendedName>
</protein>
<feature type="domain" description="Phospholipase A2-like" evidence="2">
    <location>
        <begin position="4"/>
        <end position="44"/>
    </location>
</feature>
<name>A0A6A4JHJ9_APOLU</name>
<dbReference type="AlphaFoldDB" id="A0A6A4JHJ9"/>
<sequence length="430" mass="46571">MPTWPGLNYLGPGNPLPNGPPVNKADEIACKHDWAYEFAQSRGDIRRADKVAIKEFGAHALQGSHHALVGALGIGAKYLAEGVIGVQYPSGLPRQAEAMRTGNIKQLAEYHGNCENQRRESDRRNVREGMGPSKYDVRAKLDAANKKTASGKGKRWEGSTRESLAISADTIFGTGRNGAGSTEQYCTGVNPFKAPMGYKTKGVWSGEAPSGEGWFSAPVKTSRKTEGLRVLTPVREDEKQSSTVKTGKGRKVETEESGEYTCSSGSDWAERHTEEEKELSAVIKWGKAQKKSKKARKYPVRQAEWRPMTSSSSLSGEEWPELSTQYAIGLGESDRANVWARAVGPMKVFMMDQGREVQSDSEVGTKPKAAAASGTSSGAVPRLSLGKGSILPKKKVVKANVLPTSLTGIDLGRVVHEKEERSGRVGIQLK</sequence>
<evidence type="ECO:0000313" key="4">
    <source>
        <dbReference type="Proteomes" id="UP000466442"/>
    </source>
</evidence>